<dbReference type="GO" id="GO:0046983">
    <property type="term" value="F:protein dimerization activity"/>
    <property type="evidence" value="ECO:0007669"/>
    <property type="project" value="InterPro"/>
</dbReference>
<name>E3MX35_CAERE</name>
<organism evidence="3">
    <name type="scientific">Caenorhabditis remanei</name>
    <name type="common">Caenorhabditis vulgaris</name>
    <dbReference type="NCBI Taxonomy" id="31234"/>
    <lineage>
        <taxon>Eukaryota</taxon>
        <taxon>Metazoa</taxon>
        <taxon>Ecdysozoa</taxon>
        <taxon>Nematoda</taxon>
        <taxon>Chromadorea</taxon>
        <taxon>Rhabditida</taxon>
        <taxon>Rhabditina</taxon>
        <taxon>Rhabditomorpha</taxon>
        <taxon>Rhabditoidea</taxon>
        <taxon>Rhabditidae</taxon>
        <taxon>Peloderinae</taxon>
        <taxon>Caenorhabditis</taxon>
    </lineage>
</organism>
<sequence length="616" mass="69881">MGDENSPHCPRNLQNLGESYKHDSLKIVMYRKDESEEYRQTGKAVCVECMQLLTVQDGSHVNRHVKERCKKIKLVATTGEDEYNEKKLSAALISKLTDASTKFCLRSGKAFNFCTSQSVNNYTLDVLNAVSSGYGLDCLKQLPTRTTIQKYTEELAKDLVLKAFNTVRPFAGNRLNLILDHGKLINNYLSVMGSYIDEEFKLMVVPLGFTPALDGKSTLETKNLIVKRFEEFDIPEELVLSSSVTADGALSGLSNYFKGYIRCVSHSLNLVAHRAVVPLDIHKNRMTTEELSTLAAVSDLMKNAQKVSNAIRTNVNLCSRLSRLPVLCVETRWIIGIKCLTDVVELSEEIQANFSALSSIGKQAFSALNLDNFKFAKTVVKFFEEIELYTNVFQSQKSVTMHLVLPTYKRLRARWEKFRNFDFNDLKDSDIDNNVIVTLSSSALHSLYHYYAEFDDLHFASVMLSPKTKKMNAFLDSEVRRAKRAIVNMIPKEATPVRVLEPTAKRDGIDSLYKLVSDSPEEQTEFDEFTQYLSEFVNYGSTETVEEYWRKKRNEFPLLFEVATRVFSIVPSEAVCETAFSTASYLLDKRRSRLGSKKAELVVLGSQIATKFPEWI</sequence>
<keyword evidence="3" id="KW-1185">Reference proteome</keyword>
<evidence type="ECO:0000313" key="2">
    <source>
        <dbReference type="EMBL" id="EFP11370.1"/>
    </source>
</evidence>
<dbReference type="eggNOG" id="KOG1121">
    <property type="taxonomic scope" value="Eukaryota"/>
</dbReference>
<gene>
    <name evidence="2" type="ORF">CRE_09701</name>
</gene>
<evidence type="ECO:0000259" key="1">
    <source>
        <dbReference type="Pfam" id="PF05699"/>
    </source>
</evidence>
<dbReference type="HOGENOM" id="CLU_029485_0_0_1"/>
<dbReference type="Pfam" id="PF05699">
    <property type="entry name" value="Dimer_Tnp_hAT"/>
    <property type="match status" value="1"/>
</dbReference>
<protein>
    <recommendedName>
        <fullName evidence="1">HAT C-terminal dimerisation domain-containing protein</fullName>
    </recommendedName>
</protein>
<dbReference type="InterPro" id="IPR008906">
    <property type="entry name" value="HATC_C_dom"/>
</dbReference>
<dbReference type="PANTHER" id="PTHR37432">
    <property type="entry name" value="PROTEIN CBG21304"/>
    <property type="match status" value="1"/>
</dbReference>
<dbReference type="InterPro" id="IPR012337">
    <property type="entry name" value="RNaseH-like_sf"/>
</dbReference>
<dbReference type="AlphaFoldDB" id="E3MX35"/>
<reference evidence="2" key="1">
    <citation type="submission" date="2007-07" db="EMBL/GenBank/DDBJ databases">
        <title>PCAP assembly of the Caenorhabditis remanei genome.</title>
        <authorList>
            <consortium name="The Caenorhabditis remanei Sequencing Consortium"/>
            <person name="Wilson R.K."/>
        </authorList>
    </citation>
    <scope>NUCLEOTIDE SEQUENCE [LARGE SCALE GENOMIC DNA]</scope>
    <source>
        <strain evidence="2">PB4641</strain>
    </source>
</reference>
<proteinExistence type="predicted"/>
<dbReference type="SUPFAM" id="SSF53098">
    <property type="entry name" value="Ribonuclease H-like"/>
    <property type="match status" value="1"/>
</dbReference>
<dbReference type="PANTHER" id="PTHR37432:SF1">
    <property type="entry name" value="HAT C-TERMINAL DIMERISATION DOMAIN-CONTAINING PROTEIN-RELATED"/>
    <property type="match status" value="1"/>
</dbReference>
<dbReference type="EMBL" id="DS268489">
    <property type="protein sequence ID" value="EFP11370.1"/>
    <property type="molecule type" value="Genomic_DNA"/>
</dbReference>
<dbReference type="InParanoid" id="E3MX35"/>
<accession>E3MX35</accession>
<feature type="domain" description="HAT C-terminal dimerisation" evidence="1">
    <location>
        <begin position="528"/>
        <end position="601"/>
    </location>
</feature>
<dbReference type="STRING" id="31234.E3MX35"/>
<dbReference type="OrthoDB" id="5859706at2759"/>
<evidence type="ECO:0000313" key="3">
    <source>
        <dbReference type="Proteomes" id="UP000008281"/>
    </source>
</evidence>
<dbReference type="Proteomes" id="UP000008281">
    <property type="component" value="Unassembled WGS sequence"/>
</dbReference>